<evidence type="ECO:0000256" key="3">
    <source>
        <dbReference type="ARBA" id="ARBA00022480"/>
    </source>
</evidence>
<dbReference type="Ensembl" id="ENSCPRT00005001039.1">
    <property type="protein sequence ID" value="ENSCPRP00005000891.1"/>
    <property type="gene ID" value="ENSCPRG00005000685.1"/>
</dbReference>
<organism evidence="14 15">
    <name type="scientific">Crocodylus porosus</name>
    <name type="common">Saltwater crocodile</name>
    <name type="synonym">Estuarine crocodile</name>
    <dbReference type="NCBI Taxonomy" id="8502"/>
    <lineage>
        <taxon>Eukaryota</taxon>
        <taxon>Metazoa</taxon>
        <taxon>Chordata</taxon>
        <taxon>Craniata</taxon>
        <taxon>Vertebrata</taxon>
        <taxon>Euteleostomi</taxon>
        <taxon>Archelosauria</taxon>
        <taxon>Archosauria</taxon>
        <taxon>Crocodylia</taxon>
        <taxon>Longirostres</taxon>
        <taxon>Crocodylidae</taxon>
        <taxon>Crocodylus</taxon>
    </lineage>
</organism>
<keyword evidence="5 13" id="KW-0812">Transmembrane</keyword>
<keyword evidence="8 13" id="KW-0472">Membrane</keyword>
<evidence type="ECO:0000256" key="10">
    <source>
        <dbReference type="ARBA" id="ARBA00023224"/>
    </source>
</evidence>
<evidence type="ECO:0000256" key="13">
    <source>
        <dbReference type="SAM" id="Phobius"/>
    </source>
</evidence>
<protein>
    <recommendedName>
        <fullName evidence="11">Taste receptor type 2 member 40</fullName>
    </recommendedName>
</protein>
<reference evidence="14" key="2">
    <citation type="submission" date="2025-09" db="UniProtKB">
        <authorList>
            <consortium name="Ensembl"/>
        </authorList>
    </citation>
    <scope>IDENTIFICATION</scope>
</reference>
<evidence type="ECO:0000256" key="9">
    <source>
        <dbReference type="ARBA" id="ARBA00023170"/>
    </source>
</evidence>
<name>A0A7M4FQ44_CROPO</name>
<dbReference type="InterPro" id="IPR007960">
    <property type="entry name" value="TAS2R"/>
</dbReference>
<comment type="subcellular location">
    <subcellularLocation>
        <location evidence="1">Membrane</location>
        <topology evidence="1">Multi-pass membrane protein</topology>
    </subcellularLocation>
</comment>
<sequence>FFQPLSYIFLLRAVCIIWVNTFIQAVNYINWVKNRCLNSSDKILTVLGISRLCFLSASALKIFCQAVLPRFFHLSCVSHAFSACFWLLSSSNFSQPCFIHLNLRITRQIPRLLLVSGLFSLVVNLPCFDNPYKMQCDLYVVNLFLFYSTGFSAAFTIFIISALLLLFSLWRRTALEDATQLQEPRRASYRFSSHFCVNKDFHKAFELVQHKILKKKLEHKISVHSMDYNHQASVFLLESCKDHYTSMHFQ</sequence>
<accession>A0A7M4FQ44</accession>
<evidence type="ECO:0000256" key="2">
    <source>
        <dbReference type="ARBA" id="ARBA00007376"/>
    </source>
</evidence>
<dbReference type="GO" id="GO:0033038">
    <property type="term" value="F:bitter taste receptor activity"/>
    <property type="evidence" value="ECO:0007669"/>
    <property type="project" value="InterPro"/>
</dbReference>
<reference evidence="14" key="1">
    <citation type="submission" date="2025-08" db="UniProtKB">
        <authorList>
            <consortium name="Ensembl"/>
        </authorList>
    </citation>
    <scope>IDENTIFICATION</scope>
</reference>
<dbReference type="PANTHER" id="PTHR11394">
    <property type="entry name" value="TASTE RECEPTOR TYPE 2"/>
    <property type="match status" value="1"/>
</dbReference>
<evidence type="ECO:0000256" key="12">
    <source>
        <dbReference type="RuleBase" id="RU004423"/>
    </source>
</evidence>
<dbReference type="GO" id="GO:0004930">
    <property type="term" value="F:G protein-coupled receptor activity"/>
    <property type="evidence" value="ECO:0007669"/>
    <property type="project" value="UniProtKB-KW"/>
</dbReference>
<feature type="transmembrane region" description="Helical" evidence="13">
    <location>
        <begin position="145"/>
        <end position="167"/>
    </location>
</feature>
<keyword evidence="7" id="KW-0297">G-protein coupled receptor</keyword>
<evidence type="ECO:0000256" key="1">
    <source>
        <dbReference type="ARBA" id="ARBA00004141"/>
    </source>
</evidence>
<dbReference type="Proteomes" id="UP000594220">
    <property type="component" value="Unplaced"/>
</dbReference>
<dbReference type="GO" id="GO:0016020">
    <property type="term" value="C:membrane"/>
    <property type="evidence" value="ECO:0007669"/>
    <property type="project" value="UniProtKB-SubCell"/>
</dbReference>
<keyword evidence="15" id="KW-1185">Reference proteome</keyword>
<dbReference type="Pfam" id="PF05296">
    <property type="entry name" value="TAS2R"/>
    <property type="match status" value="1"/>
</dbReference>
<evidence type="ECO:0000256" key="11">
    <source>
        <dbReference type="ARBA" id="ARBA00044110"/>
    </source>
</evidence>
<evidence type="ECO:0000256" key="6">
    <source>
        <dbReference type="ARBA" id="ARBA00022989"/>
    </source>
</evidence>
<evidence type="ECO:0000256" key="8">
    <source>
        <dbReference type="ARBA" id="ARBA00023136"/>
    </source>
</evidence>
<dbReference type="PANTHER" id="PTHR11394:SF47">
    <property type="entry name" value="TASTE RECEPTOR TYPE 2 MEMBER 40"/>
    <property type="match status" value="1"/>
</dbReference>
<feature type="transmembrane region" description="Helical" evidence="13">
    <location>
        <begin position="109"/>
        <end position="125"/>
    </location>
</feature>
<proteinExistence type="inferred from homology"/>
<evidence type="ECO:0000256" key="7">
    <source>
        <dbReference type="ARBA" id="ARBA00023040"/>
    </source>
</evidence>
<evidence type="ECO:0000313" key="14">
    <source>
        <dbReference type="Ensembl" id="ENSCPRP00005000891.1"/>
    </source>
</evidence>
<keyword evidence="6 13" id="KW-1133">Transmembrane helix</keyword>
<comment type="similarity">
    <text evidence="2 12">Belongs to the G-protein coupled receptor T2R family.</text>
</comment>
<keyword evidence="4" id="KW-0716">Sensory transduction</keyword>
<feature type="transmembrane region" description="Helical" evidence="13">
    <location>
        <begin position="6"/>
        <end position="31"/>
    </location>
</feature>
<keyword evidence="10" id="KW-0807">Transducer</keyword>
<evidence type="ECO:0000256" key="5">
    <source>
        <dbReference type="ARBA" id="ARBA00022692"/>
    </source>
</evidence>
<evidence type="ECO:0000313" key="15">
    <source>
        <dbReference type="Proteomes" id="UP000594220"/>
    </source>
</evidence>
<keyword evidence="9" id="KW-0675">Receptor</keyword>
<dbReference type="AlphaFoldDB" id="A0A7M4FQ44"/>
<evidence type="ECO:0000256" key="4">
    <source>
        <dbReference type="ARBA" id="ARBA00022606"/>
    </source>
</evidence>
<keyword evidence="3" id="KW-0919">Taste</keyword>